<keyword evidence="4 6" id="KW-0573">Peptidoglycan synthesis</keyword>
<dbReference type="GO" id="GO:0005576">
    <property type="term" value="C:extracellular region"/>
    <property type="evidence" value="ECO:0007669"/>
    <property type="project" value="TreeGrafter"/>
</dbReference>
<dbReference type="SUPFAM" id="SSF141523">
    <property type="entry name" value="L,D-transpeptidase catalytic domain-like"/>
    <property type="match status" value="1"/>
</dbReference>
<dbReference type="InterPro" id="IPR050979">
    <property type="entry name" value="LD-transpeptidase"/>
</dbReference>
<feature type="compositionally biased region" description="Low complexity" evidence="7">
    <location>
        <begin position="60"/>
        <end position="70"/>
    </location>
</feature>
<feature type="region of interest" description="Disordered" evidence="7">
    <location>
        <begin position="26"/>
        <end position="90"/>
    </location>
</feature>
<proteinExistence type="predicted"/>
<dbReference type="GO" id="GO:0018104">
    <property type="term" value="P:peptidoglycan-protein cross-linking"/>
    <property type="evidence" value="ECO:0007669"/>
    <property type="project" value="TreeGrafter"/>
</dbReference>
<keyword evidence="2" id="KW-0808">Transferase</keyword>
<dbReference type="InterPro" id="IPR038063">
    <property type="entry name" value="Transpep_catalytic_dom"/>
</dbReference>
<dbReference type="Pfam" id="PF03734">
    <property type="entry name" value="YkuD"/>
    <property type="match status" value="1"/>
</dbReference>
<feature type="compositionally biased region" description="Low complexity" evidence="7">
    <location>
        <begin position="32"/>
        <end position="52"/>
    </location>
</feature>
<evidence type="ECO:0000256" key="2">
    <source>
        <dbReference type="ARBA" id="ARBA00022679"/>
    </source>
</evidence>
<dbReference type="GO" id="GO:0008360">
    <property type="term" value="P:regulation of cell shape"/>
    <property type="evidence" value="ECO:0007669"/>
    <property type="project" value="UniProtKB-UniRule"/>
</dbReference>
<evidence type="ECO:0000256" key="6">
    <source>
        <dbReference type="PROSITE-ProRule" id="PRU01373"/>
    </source>
</evidence>
<protein>
    <recommendedName>
        <fullName evidence="8">L,D-TPase catalytic domain-containing protein</fullName>
    </recommendedName>
</protein>
<dbReference type="InterPro" id="IPR036366">
    <property type="entry name" value="PGBDSf"/>
</dbReference>
<comment type="pathway">
    <text evidence="1 6">Cell wall biogenesis; peptidoglycan biosynthesis.</text>
</comment>
<keyword evidence="3 6" id="KW-0133">Cell shape</keyword>
<dbReference type="EMBL" id="BOPF01000053">
    <property type="protein sequence ID" value="GIJ51738.1"/>
    <property type="molecule type" value="Genomic_DNA"/>
</dbReference>
<evidence type="ECO:0000256" key="4">
    <source>
        <dbReference type="ARBA" id="ARBA00022984"/>
    </source>
</evidence>
<dbReference type="PROSITE" id="PS51257">
    <property type="entry name" value="PROKAR_LIPOPROTEIN"/>
    <property type="match status" value="1"/>
</dbReference>
<feature type="active site" description="Nucleophile" evidence="6">
    <location>
        <position position="251"/>
    </location>
</feature>
<dbReference type="PANTHER" id="PTHR30582">
    <property type="entry name" value="L,D-TRANSPEPTIDASE"/>
    <property type="match status" value="1"/>
</dbReference>
<dbReference type="Pfam" id="PF01471">
    <property type="entry name" value="PG_binding_1"/>
    <property type="match status" value="1"/>
</dbReference>
<dbReference type="GO" id="GO:0071555">
    <property type="term" value="P:cell wall organization"/>
    <property type="evidence" value="ECO:0007669"/>
    <property type="project" value="UniProtKB-UniRule"/>
</dbReference>
<dbReference type="CDD" id="cd16913">
    <property type="entry name" value="YkuD_like"/>
    <property type="match status" value="1"/>
</dbReference>
<gene>
    <name evidence="9" type="ORF">Val02_86240</name>
</gene>
<reference evidence="9" key="1">
    <citation type="submission" date="2021-01" db="EMBL/GenBank/DDBJ databases">
        <title>Whole genome shotgun sequence of Virgisporangium aliadipatigenens NBRC 105644.</title>
        <authorList>
            <person name="Komaki H."/>
            <person name="Tamura T."/>
        </authorList>
    </citation>
    <scope>NUCLEOTIDE SEQUENCE</scope>
    <source>
        <strain evidence="9">NBRC 105644</strain>
    </source>
</reference>
<evidence type="ECO:0000256" key="7">
    <source>
        <dbReference type="SAM" id="MobiDB-lite"/>
    </source>
</evidence>
<evidence type="ECO:0000313" key="10">
    <source>
        <dbReference type="Proteomes" id="UP000619260"/>
    </source>
</evidence>
<evidence type="ECO:0000256" key="3">
    <source>
        <dbReference type="ARBA" id="ARBA00022960"/>
    </source>
</evidence>
<dbReference type="SUPFAM" id="SSF47090">
    <property type="entry name" value="PGBD-like"/>
    <property type="match status" value="1"/>
</dbReference>
<accession>A0A8J3YWA9</accession>
<dbReference type="GO" id="GO:0016740">
    <property type="term" value="F:transferase activity"/>
    <property type="evidence" value="ECO:0007669"/>
    <property type="project" value="UniProtKB-KW"/>
</dbReference>
<keyword evidence="10" id="KW-1185">Reference proteome</keyword>
<dbReference type="GO" id="GO:0071972">
    <property type="term" value="F:peptidoglycan L,D-transpeptidase activity"/>
    <property type="evidence" value="ECO:0007669"/>
    <property type="project" value="TreeGrafter"/>
</dbReference>
<dbReference type="AlphaFoldDB" id="A0A8J3YWA9"/>
<evidence type="ECO:0000259" key="8">
    <source>
        <dbReference type="PROSITE" id="PS52029"/>
    </source>
</evidence>
<dbReference type="RefSeq" id="WP_203905128.1">
    <property type="nucleotide sequence ID" value="NZ_BOPF01000053.1"/>
</dbReference>
<evidence type="ECO:0000256" key="5">
    <source>
        <dbReference type="ARBA" id="ARBA00023316"/>
    </source>
</evidence>
<dbReference type="PANTHER" id="PTHR30582:SF33">
    <property type="entry name" value="EXPORTED PROTEIN"/>
    <property type="match status" value="1"/>
</dbReference>
<evidence type="ECO:0000256" key="1">
    <source>
        <dbReference type="ARBA" id="ARBA00004752"/>
    </source>
</evidence>
<feature type="domain" description="L,D-TPase catalytic" evidence="8">
    <location>
        <begin position="164"/>
        <end position="275"/>
    </location>
</feature>
<dbReference type="InterPro" id="IPR002477">
    <property type="entry name" value="Peptidoglycan-bd-like"/>
</dbReference>
<sequence>MVPTRINLGVGVLLVVLLGAGACAGGEGDGSAGNRPVAAAPAPSSPEPTEASPEPPPPAVSSAPPSVAPTVSPPKSSPSPQGCPTGEKQREVETALDAIGGYGPVTVDGVQSAADCAAIVKFQKRFGISPPNGRAGPTTADVSRRIAASLTPAERAKCAAGGGLTACVDLSQQTMWVVRDGEVIMGPTVVRTGFSGYATPAGTFKIDYRNVKEWSKPYKVWLPYWQHFIDGIGFHETTTYLHNMGNGSHGCVNLLHADAVQLWGLLKNGTTVKTFGRRSGT</sequence>
<name>A0A8J3YWA9_9ACTN</name>
<organism evidence="9 10">
    <name type="scientific">Virgisporangium aliadipatigenens</name>
    <dbReference type="NCBI Taxonomy" id="741659"/>
    <lineage>
        <taxon>Bacteria</taxon>
        <taxon>Bacillati</taxon>
        <taxon>Actinomycetota</taxon>
        <taxon>Actinomycetes</taxon>
        <taxon>Micromonosporales</taxon>
        <taxon>Micromonosporaceae</taxon>
        <taxon>Virgisporangium</taxon>
    </lineage>
</organism>
<dbReference type="Gene3D" id="1.10.101.10">
    <property type="entry name" value="PGBD-like superfamily/PGBD"/>
    <property type="match status" value="1"/>
</dbReference>
<dbReference type="Gene3D" id="2.40.440.10">
    <property type="entry name" value="L,D-transpeptidase catalytic domain-like"/>
    <property type="match status" value="1"/>
</dbReference>
<evidence type="ECO:0000313" key="9">
    <source>
        <dbReference type="EMBL" id="GIJ51738.1"/>
    </source>
</evidence>
<dbReference type="UniPathway" id="UPA00219"/>
<dbReference type="Proteomes" id="UP000619260">
    <property type="component" value="Unassembled WGS sequence"/>
</dbReference>
<dbReference type="InterPro" id="IPR005490">
    <property type="entry name" value="LD_TPept_cat_dom"/>
</dbReference>
<dbReference type="PROSITE" id="PS52029">
    <property type="entry name" value="LD_TPASE"/>
    <property type="match status" value="1"/>
</dbReference>
<keyword evidence="5 6" id="KW-0961">Cell wall biogenesis/degradation</keyword>
<feature type="active site" description="Proton donor/acceptor" evidence="6">
    <location>
        <position position="235"/>
    </location>
</feature>
<comment type="caution">
    <text evidence="9">The sequence shown here is derived from an EMBL/GenBank/DDBJ whole genome shotgun (WGS) entry which is preliminary data.</text>
</comment>
<dbReference type="InterPro" id="IPR036365">
    <property type="entry name" value="PGBD-like_sf"/>
</dbReference>